<name>X1FPB7_9ZZZZ</name>
<keyword evidence="1" id="KW-0472">Membrane</keyword>
<accession>X1FPB7</accession>
<evidence type="ECO:0000256" key="1">
    <source>
        <dbReference type="SAM" id="Phobius"/>
    </source>
</evidence>
<feature type="transmembrane region" description="Helical" evidence="1">
    <location>
        <begin position="208"/>
        <end position="226"/>
    </location>
</feature>
<gene>
    <name evidence="2" type="ORF">S03H2_12451</name>
</gene>
<comment type="caution">
    <text evidence="2">The sequence shown here is derived from an EMBL/GenBank/DDBJ whole genome shotgun (WGS) entry which is preliminary data.</text>
</comment>
<feature type="non-terminal residue" evidence="2">
    <location>
        <position position="1"/>
    </location>
</feature>
<keyword evidence="1" id="KW-1133">Transmembrane helix</keyword>
<dbReference type="EMBL" id="BARU01006335">
    <property type="protein sequence ID" value="GAH46832.1"/>
    <property type="molecule type" value="Genomic_DNA"/>
</dbReference>
<protein>
    <submittedName>
        <fullName evidence="2">Uncharacterized protein</fullName>
    </submittedName>
</protein>
<dbReference type="AlphaFoldDB" id="X1FPB7"/>
<evidence type="ECO:0000313" key="2">
    <source>
        <dbReference type="EMBL" id="GAH46832.1"/>
    </source>
</evidence>
<feature type="transmembrane region" description="Helical" evidence="1">
    <location>
        <begin position="232"/>
        <end position="250"/>
    </location>
</feature>
<feature type="transmembrane region" description="Helical" evidence="1">
    <location>
        <begin position="171"/>
        <end position="196"/>
    </location>
</feature>
<reference evidence="2" key="1">
    <citation type="journal article" date="2014" name="Front. Microbiol.">
        <title>High frequency of phylogenetically diverse reductive dehalogenase-homologous genes in deep subseafloor sedimentary metagenomes.</title>
        <authorList>
            <person name="Kawai M."/>
            <person name="Futagami T."/>
            <person name="Toyoda A."/>
            <person name="Takaki Y."/>
            <person name="Nishi S."/>
            <person name="Hori S."/>
            <person name="Arai W."/>
            <person name="Tsubouchi T."/>
            <person name="Morono Y."/>
            <person name="Uchiyama I."/>
            <person name="Ito T."/>
            <person name="Fujiyama A."/>
            <person name="Inagaki F."/>
            <person name="Takami H."/>
        </authorList>
    </citation>
    <scope>NUCLEOTIDE SEQUENCE</scope>
    <source>
        <strain evidence="2">Expedition CK06-06</strain>
    </source>
</reference>
<proteinExistence type="predicted"/>
<keyword evidence="1" id="KW-0812">Transmembrane</keyword>
<sequence length="254" mass="28434">NYMVVNYLSDGADGWWTTSHDTVGIYYYIMAVDTTGNGTYGIVNNGIHPHTVRSEHGNNLFALRWTNLRLGIDGTTTQTVSGESNMVSGNCYIYDNNQLVKTITESPFHFSYTVQTAGLHTVEMRLITNLTIILCTQNYTVTTYSGEDEVEQVEDSGYVIRDYIYNQWGDFGIFIAGVGIILGFMLIPFFLVLGINVKFNKNISISDLHWSIYLIFAIVGVAVTVMLHIADLWLILLIVVVCITIAVVIFKGNR</sequence>
<organism evidence="2">
    <name type="scientific">marine sediment metagenome</name>
    <dbReference type="NCBI Taxonomy" id="412755"/>
    <lineage>
        <taxon>unclassified sequences</taxon>
        <taxon>metagenomes</taxon>
        <taxon>ecological metagenomes</taxon>
    </lineage>
</organism>